<dbReference type="Gene3D" id="1.25.40.20">
    <property type="entry name" value="Ankyrin repeat-containing domain"/>
    <property type="match status" value="1"/>
</dbReference>
<comment type="caution">
    <text evidence="1">The sequence shown here is derived from an EMBL/GenBank/DDBJ whole genome shotgun (WGS) entry which is preliminary data.</text>
</comment>
<dbReference type="EMBL" id="JADXDR010000013">
    <property type="protein sequence ID" value="KAI7845832.1"/>
    <property type="molecule type" value="Genomic_DNA"/>
</dbReference>
<sequence>MIASVKEAVDAGLPLSSLSWHTAEDIPSSRLSESASGVVRSVAFNDVVLQLGRVAEGTNGLEEDYIEHDDQGAFNLDALGIATHKLLCVAAYLQQLCAVQLLLLLHPAAAVRPDAWRWLPVHSAAVGGSVPVLRLLLAVAPETALARETEDEDTPLYKALRRGNDEAALYLIGATPAESALEALLWAWSSWRRDMSKAQAQFAEFVITHCPLPNELWQQVPLPCPGLGRALPTALRHSHAQARMLVQHLPPADVAVLHTALLSLVRQQRTSGVALPPLLLERILCMAWA</sequence>
<evidence type="ECO:0000313" key="1">
    <source>
        <dbReference type="EMBL" id="KAI7845832.1"/>
    </source>
</evidence>
<evidence type="ECO:0000313" key="2">
    <source>
        <dbReference type="Proteomes" id="UP001205105"/>
    </source>
</evidence>
<dbReference type="SUPFAM" id="SSF48403">
    <property type="entry name" value="Ankyrin repeat"/>
    <property type="match status" value="1"/>
</dbReference>
<dbReference type="InterPro" id="IPR036770">
    <property type="entry name" value="Ankyrin_rpt-contain_sf"/>
</dbReference>
<protein>
    <submittedName>
        <fullName evidence="1">Uncharacterized protein</fullName>
    </submittedName>
</protein>
<keyword evidence="2" id="KW-1185">Reference proteome</keyword>
<proteinExistence type="predicted"/>
<dbReference type="Pfam" id="PF12796">
    <property type="entry name" value="Ank_2"/>
    <property type="match status" value="1"/>
</dbReference>
<dbReference type="InterPro" id="IPR002110">
    <property type="entry name" value="Ankyrin_rpt"/>
</dbReference>
<accession>A0AAD5DY92</accession>
<gene>
    <name evidence="1" type="ORF">COHA_000742</name>
</gene>
<organism evidence="1 2">
    <name type="scientific">Chlorella ohadii</name>
    <dbReference type="NCBI Taxonomy" id="2649997"/>
    <lineage>
        <taxon>Eukaryota</taxon>
        <taxon>Viridiplantae</taxon>
        <taxon>Chlorophyta</taxon>
        <taxon>core chlorophytes</taxon>
        <taxon>Trebouxiophyceae</taxon>
        <taxon>Chlorellales</taxon>
        <taxon>Chlorellaceae</taxon>
        <taxon>Chlorella clade</taxon>
        <taxon>Chlorella</taxon>
    </lineage>
</organism>
<reference evidence="1" key="1">
    <citation type="submission" date="2020-11" db="EMBL/GenBank/DDBJ databases">
        <title>Chlorella ohadii genome sequencing and assembly.</title>
        <authorList>
            <person name="Murik O."/>
            <person name="Treves H."/>
            <person name="Kedem I."/>
            <person name="Shotland Y."/>
            <person name="Kaplan A."/>
        </authorList>
    </citation>
    <scope>NUCLEOTIDE SEQUENCE</scope>
    <source>
        <strain evidence="1">1</strain>
    </source>
</reference>
<dbReference type="AlphaFoldDB" id="A0AAD5DY92"/>
<dbReference type="Proteomes" id="UP001205105">
    <property type="component" value="Unassembled WGS sequence"/>
</dbReference>
<name>A0AAD5DY92_9CHLO</name>